<gene>
    <name evidence="2" type="ORF">V1477_021336</name>
</gene>
<accession>A0ABD2AHT7</accession>
<protein>
    <submittedName>
        <fullName evidence="2">Uncharacterized protein</fullName>
    </submittedName>
</protein>
<comment type="caution">
    <text evidence="2">The sequence shown here is derived from an EMBL/GenBank/DDBJ whole genome shotgun (WGS) entry which is preliminary data.</text>
</comment>
<reference evidence="2 3" key="1">
    <citation type="journal article" date="2024" name="Ann. Entomol. Soc. Am.">
        <title>Genomic analyses of the southern and eastern yellowjacket wasps (Hymenoptera: Vespidae) reveal evolutionary signatures of social life.</title>
        <authorList>
            <person name="Catto M.A."/>
            <person name="Caine P.B."/>
            <person name="Orr S.E."/>
            <person name="Hunt B.G."/>
            <person name="Goodisman M.A.D."/>
        </authorList>
    </citation>
    <scope>NUCLEOTIDE SEQUENCE [LARGE SCALE GENOMIC DNA]</scope>
    <source>
        <strain evidence="2">232</strain>
        <tissue evidence="2">Head and thorax</tissue>
    </source>
</reference>
<evidence type="ECO:0000256" key="1">
    <source>
        <dbReference type="SAM" id="Phobius"/>
    </source>
</evidence>
<feature type="transmembrane region" description="Helical" evidence="1">
    <location>
        <begin position="7"/>
        <end position="28"/>
    </location>
</feature>
<keyword evidence="1" id="KW-0472">Membrane</keyword>
<organism evidence="2 3">
    <name type="scientific">Vespula maculifrons</name>
    <name type="common">Eastern yellow jacket</name>
    <name type="synonym">Wasp</name>
    <dbReference type="NCBI Taxonomy" id="7453"/>
    <lineage>
        <taxon>Eukaryota</taxon>
        <taxon>Metazoa</taxon>
        <taxon>Ecdysozoa</taxon>
        <taxon>Arthropoda</taxon>
        <taxon>Hexapoda</taxon>
        <taxon>Insecta</taxon>
        <taxon>Pterygota</taxon>
        <taxon>Neoptera</taxon>
        <taxon>Endopterygota</taxon>
        <taxon>Hymenoptera</taxon>
        <taxon>Apocrita</taxon>
        <taxon>Aculeata</taxon>
        <taxon>Vespoidea</taxon>
        <taxon>Vespidae</taxon>
        <taxon>Vespinae</taxon>
        <taxon>Vespula</taxon>
    </lineage>
</organism>
<proteinExistence type="predicted"/>
<evidence type="ECO:0000313" key="3">
    <source>
        <dbReference type="Proteomes" id="UP001607303"/>
    </source>
</evidence>
<name>A0ABD2AHT7_VESMC</name>
<dbReference type="AlphaFoldDB" id="A0ABD2AHT7"/>
<dbReference type="EMBL" id="JAYRBN010000119">
    <property type="protein sequence ID" value="KAL2719842.1"/>
    <property type="molecule type" value="Genomic_DNA"/>
</dbReference>
<evidence type="ECO:0000313" key="2">
    <source>
        <dbReference type="EMBL" id="KAL2719842.1"/>
    </source>
</evidence>
<dbReference type="Proteomes" id="UP001607303">
    <property type="component" value="Unassembled WGS sequence"/>
</dbReference>
<keyword evidence="3" id="KW-1185">Reference proteome</keyword>
<keyword evidence="1" id="KW-1133">Transmembrane helix</keyword>
<sequence length="70" mass="7903">MAMGDDFFLAVQSLISTIFGCSVAYIGLVNYSNKNQSGQCYRDDIRFLIVPLISRFNVPNLHRMISVTQL</sequence>
<keyword evidence="1" id="KW-0812">Transmembrane</keyword>